<comment type="caution">
    <text evidence="4">The sequence shown here is derived from an EMBL/GenBank/DDBJ whole genome shotgun (WGS) entry which is preliminary data.</text>
</comment>
<dbReference type="AlphaFoldDB" id="A0A841AHC4"/>
<evidence type="ECO:0000256" key="2">
    <source>
        <dbReference type="SAM" id="MobiDB-lite"/>
    </source>
</evidence>
<organism evidence="4 5">
    <name type="scientific">Brachybacterium aquaticum</name>
    <dbReference type="NCBI Taxonomy" id="1432564"/>
    <lineage>
        <taxon>Bacteria</taxon>
        <taxon>Bacillati</taxon>
        <taxon>Actinomycetota</taxon>
        <taxon>Actinomycetes</taxon>
        <taxon>Micrococcales</taxon>
        <taxon>Dermabacteraceae</taxon>
        <taxon>Brachybacterium</taxon>
    </lineage>
</organism>
<evidence type="ECO:0000256" key="1">
    <source>
        <dbReference type="ARBA" id="ARBA00006817"/>
    </source>
</evidence>
<dbReference type="RefSeq" id="WP_184325950.1">
    <property type="nucleotide sequence ID" value="NZ_JACHLZ010000001.1"/>
</dbReference>
<name>A0A841AHC4_9MICO</name>
<accession>A0A841AHC4</accession>
<feature type="domain" description="Activator of Hsp90 ATPase homologue 1/2-like C-terminal" evidence="3">
    <location>
        <begin position="27"/>
        <end position="155"/>
    </location>
</feature>
<reference evidence="4 5" key="1">
    <citation type="submission" date="2020-08" db="EMBL/GenBank/DDBJ databases">
        <title>Sequencing the genomes of 1000 actinobacteria strains.</title>
        <authorList>
            <person name="Klenk H.-P."/>
        </authorList>
    </citation>
    <scope>NUCLEOTIDE SEQUENCE [LARGE SCALE GENOMIC DNA]</scope>
    <source>
        <strain evidence="4 5">DSM 28796</strain>
    </source>
</reference>
<dbReference type="Gene3D" id="3.30.530.20">
    <property type="match status" value="1"/>
</dbReference>
<dbReference type="InterPro" id="IPR023393">
    <property type="entry name" value="START-like_dom_sf"/>
</dbReference>
<gene>
    <name evidence="4" type="ORF">HNR70_002475</name>
</gene>
<evidence type="ECO:0000259" key="3">
    <source>
        <dbReference type="Pfam" id="PF08327"/>
    </source>
</evidence>
<protein>
    <submittedName>
        <fullName evidence="4">Uncharacterized protein YndB with AHSA1/START domain</fullName>
    </submittedName>
</protein>
<feature type="region of interest" description="Disordered" evidence="2">
    <location>
        <begin position="129"/>
        <end position="165"/>
    </location>
</feature>
<comment type="similarity">
    <text evidence="1">Belongs to the AHA1 family.</text>
</comment>
<dbReference type="SUPFAM" id="SSF55961">
    <property type="entry name" value="Bet v1-like"/>
    <property type="match status" value="1"/>
</dbReference>
<dbReference type="Pfam" id="PF08327">
    <property type="entry name" value="AHSA1"/>
    <property type="match status" value="1"/>
</dbReference>
<evidence type="ECO:0000313" key="4">
    <source>
        <dbReference type="EMBL" id="MBB5832662.1"/>
    </source>
</evidence>
<dbReference type="EMBL" id="JACHLZ010000001">
    <property type="protein sequence ID" value="MBB5832662.1"/>
    <property type="molecule type" value="Genomic_DNA"/>
</dbReference>
<dbReference type="CDD" id="cd07814">
    <property type="entry name" value="SRPBCC_CalC_Aha1-like"/>
    <property type="match status" value="1"/>
</dbReference>
<sequence>MTPNPDASPTTDTTTPTSFTLVRSLEAPRPLVWRAWTDPTLAARWWHPEGVEVQEGSVSIDLREGGRYTYTMTVDGERWPTAGTYLEVREPELLRFTWAGPEDADEISPLITVALAEDGAERTTMTFTLERREPAPEGEHDDVQQGWTSSLDDVLPGLLTELTGQ</sequence>
<dbReference type="Proteomes" id="UP000588158">
    <property type="component" value="Unassembled WGS sequence"/>
</dbReference>
<evidence type="ECO:0000313" key="5">
    <source>
        <dbReference type="Proteomes" id="UP000588158"/>
    </source>
</evidence>
<proteinExistence type="inferred from homology"/>
<keyword evidence="5" id="KW-1185">Reference proteome</keyword>
<dbReference type="InterPro" id="IPR013538">
    <property type="entry name" value="ASHA1/2-like_C"/>
</dbReference>
<feature type="compositionally biased region" description="Basic and acidic residues" evidence="2">
    <location>
        <begin position="129"/>
        <end position="143"/>
    </location>
</feature>